<gene>
    <name evidence="1" type="ORF">AMECASPLE_015050</name>
</gene>
<proteinExistence type="predicted"/>
<dbReference type="EMBL" id="JAHRIP010085683">
    <property type="protein sequence ID" value="MEQ2314725.1"/>
    <property type="molecule type" value="Genomic_DNA"/>
</dbReference>
<keyword evidence="2" id="KW-1185">Reference proteome</keyword>
<sequence>MYYTKALAVYLESLSYWKVTLHRCFWSFAACNRFSFRTALYLPQSIFPLSLTSFPVHAKNKQPHRMMQPPICSKGYCIQSDVFSHHCSIKIRFAESNTNSQRFNTCSHLI</sequence>
<organism evidence="1 2">
    <name type="scientific">Ameca splendens</name>
    <dbReference type="NCBI Taxonomy" id="208324"/>
    <lineage>
        <taxon>Eukaryota</taxon>
        <taxon>Metazoa</taxon>
        <taxon>Chordata</taxon>
        <taxon>Craniata</taxon>
        <taxon>Vertebrata</taxon>
        <taxon>Euteleostomi</taxon>
        <taxon>Actinopterygii</taxon>
        <taxon>Neopterygii</taxon>
        <taxon>Teleostei</taxon>
        <taxon>Neoteleostei</taxon>
        <taxon>Acanthomorphata</taxon>
        <taxon>Ovalentaria</taxon>
        <taxon>Atherinomorphae</taxon>
        <taxon>Cyprinodontiformes</taxon>
        <taxon>Goodeidae</taxon>
        <taxon>Ameca</taxon>
    </lineage>
</organism>
<accession>A0ABV1A8J7</accession>
<reference evidence="1 2" key="1">
    <citation type="submission" date="2021-06" db="EMBL/GenBank/DDBJ databases">
        <authorList>
            <person name="Palmer J.M."/>
        </authorList>
    </citation>
    <scope>NUCLEOTIDE SEQUENCE [LARGE SCALE GENOMIC DNA]</scope>
    <source>
        <strain evidence="1 2">AS_MEX2019</strain>
        <tissue evidence="1">Muscle</tissue>
    </source>
</reference>
<protein>
    <submittedName>
        <fullName evidence="1">Uncharacterized protein</fullName>
    </submittedName>
</protein>
<comment type="caution">
    <text evidence="1">The sequence shown here is derived from an EMBL/GenBank/DDBJ whole genome shotgun (WGS) entry which is preliminary data.</text>
</comment>
<dbReference type="Proteomes" id="UP001469553">
    <property type="component" value="Unassembled WGS sequence"/>
</dbReference>
<name>A0ABV1A8J7_9TELE</name>
<evidence type="ECO:0000313" key="1">
    <source>
        <dbReference type="EMBL" id="MEQ2314725.1"/>
    </source>
</evidence>
<evidence type="ECO:0000313" key="2">
    <source>
        <dbReference type="Proteomes" id="UP001469553"/>
    </source>
</evidence>